<dbReference type="PANTHER" id="PTHR31793">
    <property type="entry name" value="4-HYDROXYBENZOYL-COA THIOESTERASE FAMILY MEMBER"/>
    <property type="match status" value="1"/>
</dbReference>
<sequence>MKGKTTVKDPCSEVVIRFQDCDPFGHLYNSRYIEYFINAREDHLGKYYGLDIYERQKTCKENWLITKHQIAYLFPVTFREVVSVRTSLLTFTDNSILMEGIMSGTKHEDLKSVIWTWFKYFSFAKSKPAQHPEDIMQLFGVISKSSEIDCSDFDGRVRGLRSQRA</sequence>
<comment type="caution">
    <text evidence="3">The sequence shown here is derived from an EMBL/GenBank/DDBJ whole genome shotgun (WGS) entry which is preliminary data.</text>
</comment>
<organism evidence="3 4">
    <name type="scientific">Desulfomonile tiedjei</name>
    <dbReference type="NCBI Taxonomy" id="2358"/>
    <lineage>
        <taxon>Bacteria</taxon>
        <taxon>Pseudomonadati</taxon>
        <taxon>Thermodesulfobacteriota</taxon>
        <taxon>Desulfomonilia</taxon>
        <taxon>Desulfomonilales</taxon>
        <taxon>Desulfomonilaceae</taxon>
        <taxon>Desulfomonile</taxon>
    </lineage>
</organism>
<evidence type="ECO:0000256" key="2">
    <source>
        <dbReference type="ARBA" id="ARBA00022801"/>
    </source>
</evidence>
<dbReference type="InterPro" id="IPR029069">
    <property type="entry name" value="HotDog_dom_sf"/>
</dbReference>
<proteinExistence type="inferred from homology"/>
<evidence type="ECO:0000256" key="1">
    <source>
        <dbReference type="ARBA" id="ARBA00005953"/>
    </source>
</evidence>
<evidence type="ECO:0000313" key="3">
    <source>
        <dbReference type="EMBL" id="MBI5251058.1"/>
    </source>
</evidence>
<protein>
    <submittedName>
        <fullName evidence="3">Acyl-CoA thioesterase</fullName>
    </submittedName>
</protein>
<dbReference type="PANTHER" id="PTHR31793:SF27">
    <property type="entry name" value="NOVEL THIOESTERASE SUPERFAMILY DOMAIN AND SAPOSIN A-TYPE DOMAIN CONTAINING PROTEIN (0610012H03RIK)"/>
    <property type="match status" value="1"/>
</dbReference>
<dbReference type="EMBL" id="JACRDE010000425">
    <property type="protein sequence ID" value="MBI5251058.1"/>
    <property type="molecule type" value="Genomic_DNA"/>
</dbReference>
<evidence type="ECO:0000313" key="4">
    <source>
        <dbReference type="Proteomes" id="UP000807825"/>
    </source>
</evidence>
<dbReference type="SUPFAM" id="SSF54637">
    <property type="entry name" value="Thioesterase/thiol ester dehydrase-isomerase"/>
    <property type="match status" value="1"/>
</dbReference>
<dbReference type="Gene3D" id="3.10.129.10">
    <property type="entry name" value="Hotdog Thioesterase"/>
    <property type="match status" value="1"/>
</dbReference>
<name>A0A9D6V5F4_9BACT</name>
<dbReference type="CDD" id="cd00586">
    <property type="entry name" value="4HBT"/>
    <property type="match status" value="1"/>
</dbReference>
<accession>A0A9D6V5F4</accession>
<comment type="similarity">
    <text evidence="1">Belongs to the 4-hydroxybenzoyl-CoA thioesterase family.</text>
</comment>
<dbReference type="AlphaFoldDB" id="A0A9D6V5F4"/>
<keyword evidence="2" id="KW-0378">Hydrolase</keyword>
<dbReference type="GO" id="GO:0047617">
    <property type="term" value="F:fatty acyl-CoA hydrolase activity"/>
    <property type="evidence" value="ECO:0007669"/>
    <property type="project" value="TreeGrafter"/>
</dbReference>
<dbReference type="Proteomes" id="UP000807825">
    <property type="component" value="Unassembled WGS sequence"/>
</dbReference>
<dbReference type="Pfam" id="PF13279">
    <property type="entry name" value="4HBT_2"/>
    <property type="match status" value="1"/>
</dbReference>
<reference evidence="3" key="1">
    <citation type="submission" date="2020-07" db="EMBL/GenBank/DDBJ databases">
        <title>Huge and variable diversity of episymbiotic CPR bacteria and DPANN archaea in groundwater ecosystems.</title>
        <authorList>
            <person name="He C.Y."/>
            <person name="Keren R."/>
            <person name="Whittaker M."/>
            <person name="Farag I.F."/>
            <person name="Doudna J."/>
            <person name="Cate J.H.D."/>
            <person name="Banfield J.F."/>
        </authorList>
    </citation>
    <scope>NUCLEOTIDE SEQUENCE</scope>
    <source>
        <strain evidence="3">NC_groundwater_1664_Pr3_B-0.1um_52_9</strain>
    </source>
</reference>
<gene>
    <name evidence="3" type="ORF">HY912_16335</name>
</gene>
<dbReference type="InterPro" id="IPR050563">
    <property type="entry name" value="4-hydroxybenzoyl-CoA_TE"/>
</dbReference>